<gene>
    <name evidence="1" type="ORF">Axy11_045</name>
</gene>
<reference evidence="1 2" key="1">
    <citation type="submission" date="2019-05" db="EMBL/GenBank/DDBJ databases">
        <title>Complete genome sequence of sixteen phages from Abidjan, cote d'Ivoire, isolated on a single strain of Achromobacter xylosoxidans.</title>
        <authorList>
            <person name="Essoh C."/>
            <person name="Vernadet J.-P."/>
            <person name="Vergnaud G."/>
            <person name="Pourcel C."/>
        </authorList>
    </citation>
    <scope>NUCLEOTIDE SEQUENCE [LARGE SCALE GENOMIC DNA]</scope>
</reference>
<name>A0A514CU72_9CAUD</name>
<evidence type="ECO:0000313" key="2">
    <source>
        <dbReference type="Proteomes" id="UP000317048"/>
    </source>
</evidence>
<keyword evidence="2" id="KW-1185">Reference proteome</keyword>
<proteinExistence type="predicted"/>
<protein>
    <submittedName>
        <fullName evidence="1">Uncharacterized protein</fullName>
    </submittedName>
</protein>
<dbReference type="Proteomes" id="UP000317048">
    <property type="component" value="Segment"/>
</dbReference>
<evidence type="ECO:0000313" key="1">
    <source>
        <dbReference type="EMBL" id="QDH84028.1"/>
    </source>
</evidence>
<dbReference type="EMBL" id="MK962630">
    <property type="protein sequence ID" value="QDH84028.1"/>
    <property type="molecule type" value="Genomic_DNA"/>
</dbReference>
<organism evidence="1 2">
    <name type="scientific">Achromobacter phage vB_AxyP_19-32_Axy11</name>
    <dbReference type="NCBI Taxonomy" id="2591042"/>
    <lineage>
        <taxon>Viruses</taxon>
        <taxon>Duplodnaviria</taxon>
        <taxon>Heunggongvirae</taxon>
        <taxon>Uroviricota</taxon>
        <taxon>Caudoviricetes</taxon>
        <taxon>Schitoviridae</taxon>
        <taxon>Rothmandenesvirinae</taxon>
        <taxon>Pourcelvirus</taxon>
        <taxon>Pourcelvirus Axy11</taxon>
    </lineage>
</organism>
<sequence length="173" mass="19618">MQLAEASLVAKTNSCALVKELFKAELRRLDGLLEEIALANDRIKGIPFTAGFLFNGEFYKRNTARNTPGRGEKVDLDYSLTDQMLSFCKETALLLNDIQMINQMVFRLVKGCETNQDVRDALPECLAGFSEAMRALPRTREAGYTLEGDERAQRQYAKILPRMEFYSVMGLIY</sequence>
<accession>A0A514CU72</accession>